<accession>A0A318EGS8</accession>
<feature type="chain" id="PRO_5016383030" evidence="1">
    <location>
        <begin position="25"/>
        <end position="678"/>
    </location>
</feature>
<evidence type="ECO:0000313" key="2">
    <source>
        <dbReference type="EMBL" id="PXV69768.1"/>
    </source>
</evidence>
<dbReference type="OrthoDB" id="5763254at2"/>
<organism evidence="2 3">
    <name type="scientific">Sinimarinibacterium flocculans</name>
    <dbReference type="NCBI Taxonomy" id="985250"/>
    <lineage>
        <taxon>Bacteria</taxon>
        <taxon>Pseudomonadati</taxon>
        <taxon>Pseudomonadota</taxon>
        <taxon>Gammaproteobacteria</taxon>
        <taxon>Nevskiales</taxon>
        <taxon>Nevskiaceae</taxon>
        <taxon>Sinimarinibacterium</taxon>
    </lineage>
</organism>
<evidence type="ECO:0000313" key="3">
    <source>
        <dbReference type="Proteomes" id="UP000248330"/>
    </source>
</evidence>
<gene>
    <name evidence="2" type="ORF">C8D93_103344</name>
</gene>
<dbReference type="AlphaFoldDB" id="A0A318EGS8"/>
<dbReference type="EMBL" id="QICN01000003">
    <property type="protein sequence ID" value="PXV69768.1"/>
    <property type="molecule type" value="Genomic_DNA"/>
</dbReference>
<dbReference type="Proteomes" id="UP000248330">
    <property type="component" value="Unassembled WGS sequence"/>
</dbReference>
<reference evidence="2 3" key="1">
    <citation type="submission" date="2018-04" db="EMBL/GenBank/DDBJ databases">
        <title>Genomic Encyclopedia of Type Strains, Phase IV (KMG-IV): sequencing the most valuable type-strain genomes for metagenomic binning, comparative biology and taxonomic classification.</title>
        <authorList>
            <person name="Goeker M."/>
        </authorList>
    </citation>
    <scope>NUCLEOTIDE SEQUENCE [LARGE SCALE GENOMIC DNA]</scope>
    <source>
        <strain evidence="2 3">DSM 104150</strain>
    </source>
</reference>
<keyword evidence="3" id="KW-1185">Reference proteome</keyword>
<evidence type="ECO:0000256" key="1">
    <source>
        <dbReference type="SAM" id="SignalP"/>
    </source>
</evidence>
<name>A0A318EGS8_9GAMM</name>
<comment type="caution">
    <text evidence="2">The sequence shown here is derived from an EMBL/GenBank/DDBJ whole genome shotgun (WGS) entry which is preliminary data.</text>
</comment>
<proteinExistence type="predicted"/>
<dbReference type="RefSeq" id="WP_110264681.1">
    <property type="nucleotide sequence ID" value="NZ_CAKZQT010000029.1"/>
</dbReference>
<keyword evidence="1" id="KW-0732">Signal</keyword>
<feature type="signal peptide" evidence="1">
    <location>
        <begin position="1"/>
        <end position="24"/>
    </location>
</feature>
<protein>
    <submittedName>
        <fullName evidence="2">Uncharacterized protein</fullName>
    </submittedName>
</protein>
<sequence length="678" mass="70546">MKFLRSTGALAAAAAALLSQNASAVNVAGDGVGEVAIAPYYTVRDGWQTLINLTNTSPDPIVVKVRFHEALNSRDVLDFNVALSGYDVFIGRLVDSDNGPRFIGEDSADSNGRITCTIPSSVVLNSQTNNISNRNTTGQLMSTAGFSGGNPSSNDTGPVGVDRLREGYVEFVVMGRTIGTKDSSYVAQDPTGVINVGNAIENHDCRALDGAFGPGSRAEVVGGVYGVDETVAAIDDQATTGSDTIRQILATARQFGEPINALKYNFRLVNPARGTEAGGAASVWGNFYNSGVADAPMDAANIAATLADVDCVVTRGDQREAANANLWQPGGALALDTAFAAVANAVSCPNLVTRQFSNGFLEPSLNDAFPPEANWWDDSLNQAVSVQPDATYTNVAGGLRGIDAMSATIMRSAINNEWANVDDGDTRGVSTDWIVTMPTKSFYVDRGAGVQFGIPLPIAAGGGFAGSRGRPEADLGQPGPGVNVATVARPLMVAYPPFQNPFNGATPNEARACNEVEFSVFDRAEQAIGQAAAGGPVVSPAPPPDVFVAQLCYESNVITFDGVSALGFRGLGTGFPTGLNRLLANYPSGPQNTVQTTGLPAPNNDNGWVSMNLTANSLGFQSATLPLDPTAFGGNGQALSAMDGLPVIGFLLKLRNRNDATQNYASAADHGYGRSLTP</sequence>